<keyword evidence="5" id="KW-0967">Endosome</keyword>
<feature type="compositionally biased region" description="Polar residues" evidence="8">
    <location>
        <begin position="22"/>
        <end position="45"/>
    </location>
</feature>
<dbReference type="GO" id="GO:0030496">
    <property type="term" value="C:midbody"/>
    <property type="evidence" value="ECO:0007669"/>
    <property type="project" value="UniProtKB-SubCell"/>
</dbReference>
<evidence type="ECO:0000256" key="5">
    <source>
        <dbReference type="ARBA" id="ARBA00022753"/>
    </source>
</evidence>
<evidence type="ECO:0000259" key="9">
    <source>
        <dbReference type="PROSITE" id="PS51511"/>
    </source>
</evidence>
<dbReference type="Pfam" id="PF09457">
    <property type="entry name" value="RBD-FIP"/>
    <property type="match status" value="1"/>
</dbReference>
<dbReference type="GO" id="GO:0032456">
    <property type="term" value="P:endocytic recycling"/>
    <property type="evidence" value="ECO:0007669"/>
    <property type="project" value="TreeGrafter"/>
</dbReference>
<organism evidence="10 11">
    <name type="scientific">Mesorhabditis spiculigera</name>
    <dbReference type="NCBI Taxonomy" id="96644"/>
    <lineage>
        <taxon>Eukaryota</taxon>
        <taxon>Metazoa</taxon>
        <taxon>Ecdysozoa</taxon>
        <taxon>Nematoda</taxon>
        <taxon>Chromadorea</taxon>
        <taxon>Rhabditida</taxon>
        <taxon>Rhabditina</taxon>
        <taxon>Rhabditomorpha</taxon>
        <taxon>Rhabditoidea</taxon>
        <taxon>Rhabditidae</taxon>
        <taxon>Mesorhabditinae</taxon>
        <taxon>Mesorhabditis</taxon>
    </lineage>
</organism>
<dbReference type="GO" id="GO:0055038">
    <property type="term" value="C:recycling endosome membrane"/>
    <property type="evidence" value="ECO:0007669"/>
    <property type="project" value="UniProtKB-SubCell"/>
</dbReference>
<evidence type="ECO:0000313" key="10">
    <source>
        <dbReference type="EMBL" id="CAJ0564196.1"/>
    </source>
</evidence>
<dbReference type="PANTHER" id="PTHR15726:SF7">
    <property type="entry name" value="NUCLEAR FALLOUT, ISOFORM J"/>
    <property type="match status" value="1"/>
</dbReference>
<dbReference type="GO" id="GO:0032154">
    <property type="term" value="C:cleavage furrow"/>
    <property type="evidence" value="ECO:0007669"/>
    <property type="project" value="UniProtKB-SubCell"/>
</dbReference>
<evidence type="ECO:0000256" key="2">
    <source>
        <dbReference type="ARBA" id="ARBA00004626"/>
    </source>
</evidence>
<dbReference type="InterPro" id="IPR037245">
    <property type="entry name" value="FIP-RBD_C_sf"/>
</dbReference>
<dbReference type="PROSITE" id="PS51511">
    <property type="entry name" value="FIP_RBD"/>
    <property type="match status" value="1"/>
</dbReference>
<evidence type="ECO:0000256" key="4">
    <source>
        <dbReference type="ARBA" id="ARBA00022448"/>
    </source>
</evidence>
<proteinExistence type="predicted"/>
<feature type="non-terminal residue" evidence="10">
    <location>
        <position position="1"/>
    </location>
</feature>
<reference evidence="10" key="1">
    <citation type="submission" date="2023-06" db="EMBL/GenBank/DDBJ databases">
        <authorList>
            <person name="Delattre M."/>
        </authorList>
    </citation>
    <scope>NUCLEOTIDE SEQUENCE</scope>
    <source>
        <strain evidence="10">AF72</strain>
    </source>
</reference>
<protein>
    <recommendedName>
        <fullName evidence="9">FIP-RBD domain-containing protein</fullName>
    </recommendedName>
</protein>
<comment type="subcellular location">
    <subcellularLocation>
        <location evidence="2">Cleavage furrow</location>
    </subcellularLocation>
    <subcellularLocation>
        <location evidence="1">Midbody</location>
    </subcellularLocation>
    <subcellularLocation>
        <location evidence="3">Recycling endosome membrane</location>
        <topology evidence="3">Peripheral membrane protein</topology>
    </subcellularLocation>
</comment>
<evidence type="ECO:0000256" key="7">
    <source>
        <dbReference type="ARBA" id="ARBA00023136"/>
    </source>
</evidence>
<gene>
    <name evidence="10" type="ORF">MSPICULIGERA_LOCUS2882</name>
</gene>
<dbReference type="AlphaFoldDB" id="A0AA36C897"/>
<keyword evidence="6" id="KW-0175">Coiled coil</keyword>
<evidence type="ECO:0000256" key="1">
    <source>
        <dbReference type="ARBA" id="ARBA00004214"/>
    </source>
</evidence>
<feature type="region of interest" description="Disordered" evidence="8">
    <location>
        <begin position="1"/>
        <end position="57"/>
    </location>
</feature>
<dbReference type="InterPro" id="IPR019018">
    <property type="entry name" value="Rab-bd_FIP-RBD"/>
</dbReference>
<dbReference type="GO" id="GO:0030139">
    <property type="term" value="C:endocytic vesicle"/>
    <property type="evidence" value="ECO:0007669"/>
    <property type="project" value="TreeGrafter"/>
</dbReference>
<feature type="compositionally biased region" description="Basic and acidic residues" evidence="8">
    <location>
        <begin position="128"/>
        <end position="147"/>
    </location>
</feature>
<dbReference type="InterPro" id="IPR051977">
    <property type="entry name" value="Rab11-interacting_regulator"/>
</dbReference>
<sequence length="356" mass="41118">MTEIFEGFSGNPDDSGLGSMRLTGSGSSSTQVASRLYSGRNSNGVPSRRDSGSFGSDPELITFSDSDELSAQVSTISKRLNEMEENHSVTNEERTRLKLENAVLNERIHVLEEQLMITEQRFQEKLDEERQRNRDINGRMEREKQLENESAQLKYQVLEKDFIQMKRERDKLAEESRLHKDSVEKLKDELASAHLTAEDLENERIRLEREYRKFKQETQHEIDSSSEMVEELSRQTEELRSRASMPRAGSIAEQMVELEEEVARLRAECRELRQNNNDLQAQMLHDSVERGQSLLQDGMGLSLADELHGKDTTELVNALREQEICNQKLRVYINGILGRVIERHPEILEIKEHMES</sequence>
<evidence type="ECO:0000313" key="11">
    <source>
        <dbReference type="Proteomes" id="UP001177023"/>
    </source>
</evidence>
<keyword evidence="11" id="KW-1185">Reference proteome</keyword>
<evidence type="ECO:0000256" key="8">
    <source>
        <dbReference type="SAM" id="MobiDB-lite"/>
    </source>
</evidence>
<dbReference type="GO" id="GO:0032465">
    <property type="term" value="P:regulation of cytokinesis"/>
    <property type="evidence" value="ECO:0007669"/>
    <property type="project" value="TreeGrafter"/>
</dbReference>
<keyword evidence="4" id="KW-0813">Transport</keyword>
<dbReference type="InterPro" id="IPR057316">
    <property type="entry name" value="Rab11-FIP3/4_dom"/>
</dbReference>
<keyword evidence="7" id="KW-0472">Membrane</keyword>
<feature type="domain" description="FIP-RBD" evidence="9">
    <location>
        <begin position="289"/>
        <end position="351"/>
    </location>
</feature>
<dbReference type="Proteomes" id="UP001177023">
    <property type="component" value="Unassembled WGS sequence"/>
</dbReference>
<evidence type="ECO:0000256" key="3">
    <source>
        <dbReference type="ARBA" id="ARBA00004654"/>
    </source>
</evidence>
<evidence type="ECO:0000256" key="6">
    <source>
        <dbReference type="ARBA" id="ARBA00023054"/>
    </source>
</evidence>
<name>A0AA36C897_9BILA</name>
<dbReference type="PANTHER" id="PTHR15726">
    <property type="entry name" value="RAB11-FAMILY INTERACTING PROTEIN"/>
    <property type="match status" value="1"/>
</dbReference>
<feature type="region of interest" description="Disordered" evidence="8">
    <location>
        <begin position="128"/>
        <end position="148"/>
    </location>
</feature>
<dbReference type="Gene3D" id="1.20.5.2440">
    <property type="match status" value="1"/>
</dbReference>
<comment type="caution">
    <text evidence="10">The sequence shown here is derived from an EMBL/GenBank/DDBJ whole genome shotgun (WGS) entry which is preliminary data.</text>
</comment>
<dbReference type="SUPFAM" id="SSF144270">
    <property type="entry name" value="Eferin C-derminal domain-like"/>
    <property type="match status" value="1"/>
</dbReference>
<dbReference type="EMBL" id="CATQJA010000816">
    <property type="protein sequence ID" value="CAJ0564196.1"/>
    <property type="molecule type" value="Genomic_DNA"/>
</dbReference>
<dbReference type="Pfam" id="PF25450">
    <property type="entry name" value="Rab11-FIP3"/>
    <property type="match status" value="1"/>
</dbReference>
<accession>A0AA36C897</accession>